<gene>
    <name evidence="4" type="ORF">ACFQ3W_01810</name>
</gene>
<dbReference type="PANTHER" id="PTHR14776">
    <property type="entry name" value="CADHERIN-LIKE AND PC-ESTERASE DOMAIN-CONTAINING PROTEIN 1"/>
    <property type="match status" value="1"/>
</dbReference>
<accession>A0ABW3RT28</accession>
<dbReference type="PROSITE" id="PS51272">
    <property type="entry name" value="SLH"/>
    <property type="match status" value="3"/>
</dbReference>
<dbReference type="Gene3D" id="2.60.40.10">
    <property type="entry name" value="Immunoglobulins"/>
    <property type="match status" value="1"/>
</dbReference>
<feature type="compositionally biased region" description="Gly residues" evidence="1">
    <location>
        <begin position="1016"/>
        <end position="1036"/>
    </location>
</feature>
<proteinExistence type="predicted"/>
<dbReference type="SUPFAM" id="SSF110296">
    <property type="entry name" value="Oligoxyloglucan reducing end-specific cellobiohydrolase"/>
    <property type="match status" value="1"/>
</dbReference>
<organism evidence="4 5">
    <name type="scientific">Paenibacillus puldeungensis</name>
    <dbReference type="NCBI Taxonomy" id="696536"/>
    <lineage>
        <taxon>Bacteria</taxon>
        <taxon>Bacillati</taxon>
        <taxon>Bacillota</taxon>
        <taxon>Bacilli</taxon>
        <taxon>Bacillales</taxon>
        <taxon>Paenibacillaceae</taxon>
        <taxon>Paenibacillus</taxon>
    </lineage>
</organism>
<dbReference type="EMBL" id="JBHTLM010000001">
    <property type="protein sequence ID" value="MFD1175045.1"/>
    <property type="molecule type" value="Genomic_DNA"/>
</dbReference>
<name>A0ABW3RT28_9BACL</name>
<dbReference type="InterPro" id="IPR013783">
    <property type="entry name" value="Ig-like_fold"/>
</dbReference>
<keyword evidence="2" id="KW-1133">Transmembrane helix</keyword>
<evidence type="ECO:0000313" key="5">
    <source>
        <dbReference type="Proteomes" id="UP001597262"/>
    </source>
</evidence>
<sequence length="1463" mass="153671">MNGKRRLNNAGGLHKFRSLFLLWLGLVIGLTGGIGNWTWIQDAKAAGAWEMRSSNTNVDLFGVAYGNGHWVAVSKTSYITSTDGITWTKKYLNNGYLFDVIFANNRWIAVGENSVLPAGGLVITSEDGENWSEQRSVSDNQLDGIAYNGSLFVVVGENGTLLTSPDGVSWTDRSASSGFGNASMYRVAYGNGMFVAVGDKGAIYTSPDGMVWTSKVSGTADFLYGVDYGNGKFVAVGGKALLTSSDNGATWKAVSTDVNFLDGVTFGGNKFLVVGDGGYIISSNNGDEWTTEYADGASEFLDASFGGGRFVAVGMGGALVTYFSSGENRLSDLKVSHGTLAPSFSPGVNSYSSFVSHSVSMLEVTPTLVDPSATIKINGAAVPDQIAKQVPLAVGVNNIQVDVTAQNGDLKSYTITVSRAVPSNNALLSNLGISSGPFEEEAFDSNSFNYSAKVNNSTASITVTPTASDPGAKIKVKDAEVTSGATSPAIALHTGENVIPVVVTAEDGTSTKTYTITVTRAKSSNADLSSLSTSSGALNPVFQSGTQTYTVDVLNNITSIAVSPVAADLAVNKITVNATEVASGATSQAIALSTGENVITVEVNAEDGVTTKTYTLKVTRAKSGNADLSSLTLSAGALNPDFSSGRTDYTVNVDHSVTSIAVTPTTADSMATVRVNGADATSGTASQQIQLNVGDNTISIEVTAEDGTTKTYKVTVFRAKSNDATLRGLALSEGTLNPVFEPEKLSYGANVPNTTESITVTPALAEGAATVTVAGEVVSNGNASQPIKLKVGSNIVPIIVTAANGITTRTYTIEVTRAASSNALLSKLELRGAALSPSFSPDHGDYTASVTNVVYAVYVTPTLADVTAHLKINNQTINSGEEIEIPLIVGDNLVAIEITAADRTLNTYILKIARADLPSNADLISLTLSAGTLSPAFDPGITRYATSVANTVDSISFVPTLADSSASLTVNGHPATNGTPITVGIKVGDNPIVIRVKALRGETKEYVITVTRSAPQGGGDQGNGNGGTGGSGGGMSGNPSSGAPTTSPKQPTDQDELSFIDDQGNKWASGRVKTENGLKSTDAVADDLAMLKKASSAQTGVTFYAPVLNKSDAVGFEFGASLLETLAAKKAVVSVASEFGKYNLPIQLVDWKGAISSLGNNVSLKDVKVRLEMKRIPGQNTAAGRSLTETVPWVDFSLMLSSGGQTREIQAFNGYVQREIYVNKGTNRSHLTTSVLVMQDGSLRHVPTVVKEENDRYVAVINSLTNGKYTVIDNRKTFEDVKGHWAQKSIENLASRLIVRGVSTANFAPNQSISRAGFISMLVRALGLQSSDHLATFTDVKESGWYHDAVMIGVSYGLVQGYDNGQFRPENPITRQEAMAIMVKALKLTGHEVRLTPEETEALLSTFRDRSEIRPWAREATALQIREGIVVGDQGKLMPNQAMTRAETALMVERVLRAAGLID</sequence>
<evidence type="ECO:0000256" key="2">
    <source>
        <dbReference type="SAM" id="Phobius"/>
    </source>
</evidence>
<reference evidence="5" key="1">
    <citation type="journal article" date="2019" name="Int. J. Syst. Evol. Microbiol.">
        <title>The Global Catalogue of Microorganisms (GCM) 10K type strain sequencing project: providing services to taxonomists for standard genome sequencing and annotation.</title>
        <authorList>
            <consortium name="The Broad Institute Genomics Platform"/>
            <consortium name="The Broad Institute Genome Sequencing Center for Infectious Disease"/>
            <person name="Wu L."/>
            <person name="Ma J."/>
        </authorList>
    </citation>
    <scope>NUCLEOTIDE SEQUENCE [LARGE SCALE GENOMIC DNA]</scope>
    <source>
        <strain evidence="5">CCUG 59189</strain>
    </source>
</reference>
<dbReference type="InterPro" id="IPR025883">
    <property type="entry name" value="Cadherin-like_domain"/>
</dbReference>
<feature type="domain" description="SLH" evidence="3">
    <location>
        <begin position="1404"/>
        <end position="1463"/>
    </location>
</feature>
<comment type="caution">
    <text evidence="4">The sequence shown here is derived from an EMBL/GenBank/DDBJ whole genome shotgun (WGS) entry which is preliminary data.</text>
</comment>
<keyword evidence="2" id="KW-0472">Membrane</keyword>
<dbReference type="Proteomes" id="UP001597262">
    <property type="component" value="Unassembled WGS sequence"/>
</dbReference>
<feature type="domain" description="SLH" evidence="3">
    <location>
        <begin position="1273"/>
        <end position="1332"/>
    </location>
</feature>
<dbReference type="Pfam" id="PF00395">
    <property type="entry name" value="SLH"/>
    <property type="match status" value="3"/>
</dbReference>
<evidence type="ECO:0000313" key="4">
    <source>
        <dbReference type="EMBL" id="MFD1175045.1"/>
    </source>
</evidence>
<feature type="transmembrane region" description="Helical" evidence="2">
    <location>
        <begin position="20"/>
        <end position="40"/>
    </location>
</feature>
<dbReference type="InterPro" id="IPR001119">
    <property type="entry name" value="SLH_dom"/>
</dbReference>
<feature type="region of interest" description="Disordered" evidence="1">
    <location>
        <begin position="1011"/>
        <end position="1057"/>
    </location>
</feature>
<keyword evidence="2" id="KW-0812">Transmembrane</keyword>
<dbReference type="RefSeq" id="WP_379316008.1">
    <property type="nucleotide sequence ID" value="NZ_JBHTLM010000001.1"/>
</dbReference>
<dbReference type="PANTHER" id="PTHR14776:SF1">
    <property type="entry name" value="CADHERIN-LIKE AND PC-ESTERASE DOMAIN-CONTAINING PROTEIN 1"/>
    <property type="match status" value="1"/>
</dbReference>
<protein>
    <submittedName>
        <fullName evidence="4">Cadherin-like beta sandwich domain-containing protein</fullName>
    </submittedName>
</protein>
<evidence type="ECO:0000256" key="1">
    <source>
        <dbReference type="SAM" id="MobiDB-lite"/>
    </source>
</evidence>
<evidence type="ECO:0000259" key="3">
    <source>
        <dbReference type="PROSITE" id="PS51272"/>
    </source>
</evidence>
<dbReference type="Pfam" id="PF12733">
    <property type="entry name" value="Cadherin-like"/>
    <property type="match status" value="7"/>
</dbReference>
<feature type="domain" description="SLH" evidence="3">
    <location>
        <begin position="1333"/>
        <end position="1396"/>
    </location>
</feature>
<keyword evidence="5" id="KW-1185">Reference proteome</keyword>